<evidence type="ECO:0000313" key="2">
    <source>
        <dbReference type="EMBL" id="ART31096.1"/>
    </source>
</evidence>
<evidence type="ECO:0000256" key="1">
    <source>
        <dbReference type="SAM" id="MobiDB-lite"/>
    </source>
</evidence>
<organism evidence="3">
    <name type="scientific">Utricularia reniformis</name>
    <dbReference type="NCBI Taxonomy" id="192314"/>
    <lineage>
        <taxon>Eukaryota</taxon>
        <taxon>Viridiplantae</taxon>
        <taxon>Streptophyta</taxon>
        <taxon>Embryophyta</taxon>
        <taxon>Tracheophyta</taxon>
        <taxon>Spermatophyta</taxon>
        <taxon>Magnoliopsida</taxon>
        <taxon>eudicotyledons</taxon>
        <taxon>Gunneridae</taxon>
        <taxon>Pentapetalae</taxon>
        <taxon>asterids</taxon>
        <taxon>lamiids</taxon>
        <taxon>Lamiales</taxon>
        <taxon>Lentibulariaceae</taxon>
        <taxon>Utricularia</taxon>
    </lineage>
</organism>
<keyword evidence="3" id="KW-0496">Mitochondrion</keyword>
<dbReference type="EMBL" id="KY774314">
    <property type="protein sequence ID" value="ART31096.1"/>
    <property type="molecule type" value="Genomic_DNA"/>
</dbReference>
<dbReference type="AlphaFoldDB" id="A0A1Y0B3I5"/>
<accession>A0A1Y0B3I5</accession>
<name>A0A1Y0B3I5_9LAMI</name>
<feature type="region of interest" description="Disordered" evidence="1">
    <location>
        <begin position="28"/>
        <end position="50"/>
    </location>
</feature>
<evidence type="ECO:0000313" key="3">
    <source>
        <dbReference type="EMBL" id="ART32015.1"/>
    </source>
</evidence>
<reference evidence="3" key="1">
    <citation type="submission" date="2017-03" db="EMBL/GenBank/DDBJ databases">
        <title>The mitochondrial genome of the carnivorous plant Utricularia reniformis (Lentibulariaceae): structure, comparative analysis and evolutionary landmarks.</title>
        <authorList>
            <person name="Silva S.R."/>
            <person name="Alvarenga D.O."/>
            <person name="Michael T.P."/>
            <person name="Miranda V.F.O."/>
            <person name="Varani A.M."/>
        </authorList>
    </citation>
    <scope>NUCLEOTIDE SEQUENCE</scope>
</reference>
<gene>
    <name evidence="2" type="ORF">AEK19_MT0864</name>
    <name evidence="3" type="ORF">AEK19_MT1845</name>
</gene>
<dbReference type="EMBL" id="KY774314">
    <property type="protein sequence ID" value="ART32015.1"/>
    <property type="molecule type" value="Genomic_DNA"/>
</dbReference>
<protein>
    <submittedName>
        <fullName evidence="3">Uncharacterized protein</fullName>
    </submittedName>
</protein>
<sequence>MYSPADFIVPDHQLQLLMLTHMLAGPVKSNSIRRPPRYQLSKGRGNEDRSSTGISALRILALLPDPSSPDPIYLIESGQLNDLLRTIYLWLNAGRGGLDLSPLLQRQRRKNGLESQRLPRMRKALYTEHGLSKYNFSYHGFPLYRTLTMLPVRAILFFPRCLRILVGFIRMKVPELAL</sequence>
<geneLocation type="mitochondrion" evidence="3"/>
<proteinExistence type="predicted"/>